<dbReference type="Proteomes" id="UP001230232">
    <property type="component" value="Unassembled WGS sequence"/>
</dbReference>
<protein>
    <submittedName>
        <fullName evidence="8">YSIRK-type signal peptide-containing protein</fullName>
    </submittedName>
</protein>
<feature type="region of interest" description="Disordered" evidence="5">
    <location>
        <begin position="2531"/>
        <end position="2567"/>
    </location>
</feature>
<evidence type="ECO:0000256" key="5">
    <source>
        <dbReference type="SAM" id="MobiDB-lite"/>
    </source>
</evidence>
<feature type="region of interest" description="Disordered" evidence="5">
    <location>
        <begin position="1709"/>
        <end position="1772"/>
    </location>
</feature>
<evidence type="ECO:0000256" key="6">
    <source>
        <dbReference type="SAM" id="Phobius"/>
    </source>
</evidence>
<keyword evidence="4" id="KW-0572">Peptidoglycan-anchor</keyword>
<evidence type="ECO:0000256" key="1">
    <source>
        <dbReference type="ARBA" id="ARBA00022512"/>
    </source>
</evidence>
<dbReference type="InterPro" id="IPR041495">
    <property type="entry name" value="Mub_B2"/>
</dbReference>
<feature type="compositionally biased region" description="Basic and acidic residues" evidence="5">
    <location>
        <begin position="3991"/>
        <end position="4004"/>
    </location>
</feature>
<keyword evidence="6" id="KW-0812">Transmembrane</keyword>
<dbReference type="Gene3D" id="2.60.40.4300">
    <property type="match status" value="14"/>
</dbReference>
<feature type="compositionally biased region" description="Basic and acidic residues" evidence="5">
    <location>
        <begin position="130"/>
        <end position="155"/>
    </location>
</feature>
<feature type="region of interest" description="Disordered" evidence="5">
    <location>
        <begin position="3002"/>
        <end position="3035"/>
    </location>
</feature>
<evidence type="ECO:0000313" key="9">
    <source>
        <dbReference type="Proteomes" id="UP001230232"/>
    </source>
</evidence>
<feature type="region of interest" description="Disordered" evidence="5">
    <location>
        <begin position="2766"/>
        <end position="2791"/>
    </location>
</feature>
<sequence>MLSKNNYQERLRKMDDKQERFSIRKFSVGAASVLVGTAILSMQNVQTVRADATTDTEKGTTDVTSKNDEQNKQKAYNQVVSEDQNKSSKTTDTTMEGQDSKVASFSASKNEGTFAETSSEDKTASTADATENKTSDTTKAIEDNKVDAVADKSTENKANTDATQESSDSKSTENKTTDAQKVESKVATTKATTDTANSVKSASTTSTDKTTSVNTTTFNTNQSSTAALFSASALSESKALAATPRASSATTNTQAKNNNYKLVTSASALQQAINSGVAGVNIDRSIDASNVDLAITNTFAIVGINDAAVLNLGQKSLNNSGNLTLQDITINGAVSGNGTVNIKGNVTSNVSENNSLIKGATVDAANAALKDQTSTGTIGTQGTSWASGSSNQNGWTVKGWNYANFSGSKVNVAADANLTINRSAIGDGIHLANNGTVNVADGGQLTINMNTNNDLNTTARYHNAGIFAVGNGNLTTGYKSVVTLNTSIGQGIAMTGMRPYVTDTDVFGGYSARDRGDGSGQINLGQYSTLNFTGRDGVILGNNSNFNVGDSANVHFENKGRGVALDLAANSNINIDDHAVTYFHSVGKTTTNALGNTVGASGSFSGYNYIGVNEGGNITVGQFATFRVILEGRGNNNYDDVVSLDSQNSNTNAAFTSKTGAIVDIRDDNTNFYAELISFPLGTSNTRIDIHDPLMLNLQRYSSGGPTTGWMPIGGDMINTTSNQYTANLIYMSGSKGVFSVDGTDYVVYQKIKSDGSKQIWLNVNGVNIPMSGFQTKDIWNNQANPDVSIKGTDLTSGIRANQVHNYDGTPLTGKDAPYYGISTQRASQQIWFPHKTQMEVVGSHTNTIKYVYEDGTPVLDENGNQIVKTQNLNLTRKLTLDITDDKIEEIQKYALTHNADQTLEYIKNAQSVSEDSGWVYADAQGNTVTDPYATVVSPVEDGYTASIKSSNVPGITEGADGTSVTAKLQYKEDLVQNGELSNNYKQNGLSAILPDNYETVVVYKKAKEVTNTLKFYDDTTKSYITNIADQTATGKENDDVNFKDGASTVKSLEDQGYKFVNVTDGTPDDTNVTVLSGDTFSDVDFGKFGKDGKTFVVYLTHKVVPVTPDTPNVPSNSKVSKDDLTKSATRTIHYVENDQNGAELKESTVQTVNYTGTAYVDVVTGQMVNAKADGKDAQGNTTYVVDTDNKKQPSIAWTTDNDGKFAQVTPDASIKKGDDTWTTGVKSVDEKNAPDVSTITGKTTNEDVYVPYTLSQKTYTGTKETTSVTRVINYLDNETKQPVSDAVKQTATLSRTRIKDEKGNVIGYGSVSEDGHSYTLNNDWTIDNNGWVAQVSPDETAKGYKKTPHFEDGKDASTVAADAPSITDPQDVTVNVFYDHDTTPVTPDKPGHGLTHDDLNKDVTRTINYVDTTGAAVNGAPDGKSTYTQTAHFTRTAIVDKVNDKLLGYEINGDGSVDITPDAGDFAWKSTDANLPAVTSKTPSEVGYDSVDTPVVQATTVAYNSEPINVTVTYSKNAQQGSFQIHYIDEDNNNAILHQDTVSGKIGDSVTYSTADQIKLWESKGYVLDHDGYTTQTTINEDNNGKTYIVSFKHGRKNGTTETLVPTETIHFQYADGTKAADDVYGNAGDFKFTRTPIIDTVTGQVVDPGTWNKESYTFDDGQKNVKVINGYVADKVTYGNRTATPNDLNVEDTITYRKISNIIPVDENGNQIPGTTPVDYKNDPSDPTKVTPDEESPKVPSGWTISPDQPEGVTPNTTTNTAKVTPVDPTEPTKVVYTRDEEPEDLQYATVKVIYHDDTTGQDLESWSSDTNGNKKEVGTDTGYTQADINRVVQGYEAKGYYYVTTDGTLPTTIPADGATIVVHLAHNQIPVGPDTPDKHGVDPDQVKKVYTSTLYYQDSEGKTLSPDQQQTSTWTRTVTVDAVTNQIVNGGKYDTNWTLQDANDQYSNFTVPVVEGYVARKTTNNGATVTTVVAGQTKVQQNLEDTVVYNKVGKLVPVGPDGKTPIPDAPTPSYPNDPTDPTKVIPNEPVPDVPGYTPVDPTHITPEDPTKDTPIPYTKDPVKAGLTVQYIDQDNNNSVIKSDAVNGNIGGKIDYSTASSITDFENKGYVLVTDGFTGQAGDEFTTENNGQVYKVVFKHGTRPVTPENPADPNKPVDPDHPDTPTPSNPNLSKEDLQKTVTRDFTYNFTDGSGHDVSEAPQTTTFTGKGTIDLVTGNLVTVDKDGNIVNQRGQITWNKTSDEFASVAVKNVDGYHVVSTKNANTDGSVDALTVNPNSNDVHVVVTYAPDVQADQTVVGKQVVHYVDGDNNNVKLMEDNTNSTFVFTYDGKSDKWNADSHKYDNATAPVINGYVAEKKTYEGQTGTPTDPKKEITIVYHKVGKIIPVGPDGKTPIPNVPTPSYPNDPTDPTKVIPNEPVPDVPGMTPSTPTVTPEDPTKDTPVPYTKDPVKAGLTVQYIDQDDNNSVIKSDAVNGNIGDKIDYSTASSITDFENKGYVLVTDGFTGQAGDEFTTENNGQVYKVVFKHGTRPVTPENPADPNKPVDPDHPDTPTPSNPNLSKTDLQKTITRTVEYKYADGTQAHEPVKQELTFTGKGTIDLVTGNLVTVDKDGNITSQNGKITWNHDSQEFEAVPAIDHDGYYISSINQSNSTASVDGQTGAVGTETVTPNNQNGNIVITLTRNPDVPVAAQGSINYIDDTTGQTIESANFSGNVGQKINYTTAGSIKNWEAKGYNLVSNNFKDGEEVFTDGKNAFEVHLVHATTPVTPENPGKPGEPVNPTNPDDPHKYPDNYVPQELAKTVTRDVTYVYADGSQAEAPVHQEVKFTGSGYLDLVTGEYVTVDNNGKITGKGQINWTPESANFDATKSIDTSKYQIVGIKENNTTANVDQTTGVVAGETVTQNSNNSSIVITLADKPAPVVEKGSITVRVHDLTDNVDLPQYGKESGEQEVGTSFTYDKSAVITELINKGYKLVDGGEDVPSEVAKGAKTITILVEHDTVPVTPENPGKPGEPINPNDPDGPKWPEGTDENSVKRTGTQTIHYEGAGDKTPSDDVQTFDFTKKMLVDKVTGKIIDSGEWNVTSHTFGYKDTPVIDGYHADKRNAGGSVVTPDDLNKKVVVTYKPNGKIIPTDPSGNPIPNVPTPTYPTDPTDPTKVVPDEPVPDIPGMTPSTPTVTPEDPGKDTPVVPAKDQVAQVIYRDVQDGTNKQLATSGDLTGKSGSEINYSTADQIKELISQGYVLKNDGFPAGAVFDNDDSKNQVFYVDFIHGQVPVNPDNPHEGIDPSQYEKTVKEKVHYVGAGDKTPADNVQNSKWTRTLTVDTVTGKVVENGQYTTDWSIAKGEKTVYDQVNTPVIDGYHADKREVPATAVTQDDIEVTVTYKPNGKIIPTDPSGNPIPNVSTPTYPTDPTDPTDPTKVVPNEPVPDIPGMTPSTPTVTPEDPGKDTPVPYNPIVPAKDQAAIVSYVDADNGNAEITNSGNLTGKAGDKIDYSTKATIASLENKGYVLVNDGFPADATFDNDDNTTQRFVVVLKHGTVPVTPENPGKPGEPINPNDPDGPKWPEGTDENSVKRTGTQTIHYVGAGDKTPSDDVQTFDFTRNMVVDKVTGKVIDGGSWNVTSHTFGYKDTPVIDGYHADKRNAGGTVVTPDDLNKIVTVNYSQNGKIIPTDPSGTPISNVPTPTYPTDPTDPTKVVPDQPVPKVPDMTPSTPTVTPEDPGKDTPVPYNPVKTLDKVTTVEGKQIVHFVDGDNGNTPLRDPNTQTHEFKITNGVPDESSHTFTLVDVPVIPGYVAEVKSAGGKTVTPDTPLAEVTVVYHKVGKIVPVDPNGTPIPNVPTPSYTNDPTDPTKVVPDEPVPAITGKTPDKTSVTPVDPTKDTPVVYKDNEVPATPNSQKAVVNFIDVNTGKLIKTSGILSGRPGEDINKLYSSAEVIKQLEEAGYEVVYNAFDGDGVTKYFDDDDNTTQQFTVALKLKEKAKTPDPVVPAPETPAKEPEAPAEKVSRPEQSVKQNVSVPTPQKPVEKKTNNKKEVLPQTGADHNEAASILGAVAAAIGMTSLIGAKRRKKDDK</sequence>
<feature type="region of interest" description="Disordered" evidence="5">
    <location>
        <begin position="3978"/>
        <end position="4038"/>
    </location>
</feature>
<keyword evidence="6" id="KW-0472">Membrane</keyword>
<feature type="compositionally biased region" description="Polar residues" evidence="5">
    <location>
        <begin position="4005"/>
        <end position="4017"/>
    </location>
</feature>
<feature type="region of interest" description="Disordered" evidence="5">
    <location>
        <begin position="2419"/>
        <end position="2450"/>
    </location>
</feature>
<dbReference type="Pfam" id="PF00746">
    <property type="entry name" value="Gram_pos_anchor"/>
    <property type="match status" value="1"/>
</dbReference>
<dbReference type="InterPro" id="IPR005877">
    <property type="entry name" value="YSIRK_signal_dom"/>
</dbReference>
<gene>
    <name evidence="8" type="ORF">QP478_08965</name>
</gene>
<feature type="compositionally biased region" description="Low complexity" evidence="5">
    <location>
        <begin position="1755"/>
        <end position="1769"/>
    </location>
</feature>
<name>A0ABD4ZMQ9_9LACO</name>
<dbReference type="Pfam" id="PF17965">
    <property type="entry name" value="MucBP_2"/>
    <property type="match status" value="9"/>
</dbReference>
<feature type="compositionally biased region" description="Low complexity" evidence="5">
    <location>
        <begin position="3680"/>
        <end position="3698"/>
    </location>
</feature>
<evidence type="ECO:0000256" key="2">
    <source>
        <dbReference type="ARBA" id="ARBA00022525"/>
    </source>
</evidence>
<feature type="region of interest" description="Disordered" evidence="5">
    <location>
        <begin position="3856"/>
        <end position="3878"/>
    </location>
</feature>
<keyword evidence="6" id="KW-1133">Transmembrane helix</keyword>
<evidence type="ECO:0000259" key="7">
    <source>
        <dbReference type="PROSITE" id="PS50847"/>
    </source>
</evidence>
<evidence type="ECO:0000313" key="8">
    <source>
        <dbReference type="EMBL" id="MDK7299330.1"/>
    </source>
</evidence>
<organism evidence="8 9">
    <name type="scientific">Lactobacillus paragasseri</name>
    <dbReference type="NCBI Taxonomy" id="2107999"/>
    <lineage>
        <taxon>Bacteria</taxon>
        <taxon>Bacillati</taxon>
        <taxon>Bacillota</taxon>
        <taxon>Bacilli</taxon>
        <taxon>Lactobacillales</taxon>
        <taxon>Lactobacillaceae</taxon>
        <taxon>Lactobacillus</taxon>
    </lineage>
</organism>
<evidence type="ECO:0000256" key="4">
    <source>
        <dbReference type="ARBA" id="ARBA00023088"/>
    </source>
</evidence>
<feature type="compositionally biased region" description="Basic and acidic residues" evidence="5">
    <location>
        <begin position="55"/>
        <end position="72"/>
    </location>
</feature>
<keyword evidence="3" id="KW-0732">Signal</keyword>
<feature type="region of interest" description="Disordered" evidence="5">
    <location>
        <begin position="3385"/>
        <end position="3445"/>
    </location>
</feature>
<evidence type="ECO:0000256" key="3">
    <source>
        <dbReference type="ARBA" id="ARBA00022729"/>
    </source>
</evidence>
<feature type="region of interest" description="Disordered" evidence="5">
    <location>
        <begin position="3667"/>
        <end position="3729"/>
    </location>
</feature>
<feature type="region of interest" description="Disordered" evidence="5">
    <location>
        <begin position="49"/>
        <end position="218"/>
    </location>
</feature>
<dbReference type="Gene3D" id="3.10.20.470">
    <property type="match status" value="9"/>
</dbReference>
<dbReference type="NCBIfam" id="TIGR01168">
    <property type="entry name" value="YSIRK_signal"/>
    <property type="match status" value="1"/>
</dbReference>
<keyword evidence="1" id="KW-0134">Cell wall</keyword>
<dbReference type="InterPro" id="IPR041558">
    <property type="entry name" value="MucBP_2"/>
</dbReference>
<dbReference type="NCBIfam" id="TIGR01167">
    <property type="entry name" value="LPXTG_anchor"/>
    <property type="match status" value="1"/>
</dbReference>
<feature type="region of interest" description="Disordered" evidence="5">
    <location>
        <begin position="2144"/>
        <end position="2179"/>
    </location>
</feature>
<feature type="compositionally biased region" description="Polar residues" evidence="5">
    <location>
        <begin position="3394"/>
        <end position="3403"/>
    </location>
</feature>
<accession>A0ABD4ZMQ9</accession>
<feature type="transmembrane region" description="Helical" evidence="6">
    <location>
        <begin position="21"/>
        <end position="42"/>
    </location>
</feature>
<dbReference type="Pfam" id="PF04650">
    <property type="entry name" value="YSIRK_signal"/>
    <property type="match status" value="1"/>
</dbReference>
<comment type="caution">
    <text evidence="8">The sequence shown here is derived from an EMBL/GenBank/DDBJ whole genome shotgun (WGS) entry which is preliminary data.</text>
</comment>
<dbReference type="RefSeq" id="WP_285020657.1">
    <property type="nucleotide sequence ID" value="NZ_JASOPW010000009.1"/>
</dbReference>
<feature type="compositionally biased region" description="Low complexity" evidence="5">
    <location>
        <begin position="187"/>
        <end position="218"/>
    </location>
</feature>
<feature type="compositionally biased region" description="Basic and acidic residues" evidence="5">
    <location>
        <begin position="167"/>
        <end position="184"/>
    </location>
</feature>
<proteinExistence type="predicted"/>
<dbReference type="Pfam" id="PF17966">
    <property type="entry name" value="Muc_B2"/>
    <property type="match status" value="11"/>
</dbReference>
<feature type="compositionally biased region" description="Basic and acidic residues" evidence="5">
    <location>
        <begin position="4021"/>
        <end position="4032"/>
    </location>
</feature>
<feature type="transmembrane region" description="Helical" evidence="6">
    <location>
        <begin position="4043"/>
        <end position="4062"/>
    </location>
</feature>
<keyword evidence="2" id="KW-0964">Secreted</keyword>
<dbReference type="PROSITE" id="PS50847">
    <property type="entry name" value="GRAM_POS_ANCHORING"/>
    <property type="match status" value="1"/>
</dbReference>
<feature type="compositionally biased region" description="Polar residues" evidence="5">
    <location>
        <begin position="156"/>
        <end position="166"/>
    </location>
</feature>
<dbReference type="InterPro" id="IPR019931">
    <property type="entry name" value="LPXTG_anchor"/>
</dbReference>
<feature type="compositionally biased region" description="Polar residues" evidence="5">
    <location>
        <begin position="73"/>
        <end position="117"/>
    </location>
</feature>
<feature type="compositionally biased region" description="Basic and acidic residues" evidence="5">
    <location>
        <begin position="1722"/>
        <end position="1739"/>
    </location>
</feature>
<feature type="region of interest" description="Disordered" evidence="5">
    <location>
        <begin position="3127"/>
        <end position="3188"/>
    </location>
</feature>
<feature type="region of interest" description="Disordered" evidence="5">
    <location>
        <begin position="3539"/>
        <end position="3573"/>
    </location>
</feature>
<feature type="compositionally biased region" description="Low complexity" evidence="5">
    <location>
        <begin position="3404"/>
        <end position="3418"/>
    </location>
</feature>
<reference evidence="8 9" key="1">
    <citation type="submission" date="2023-05" db="EMBL/GenBank/DDBJ databases">
        <title>Cataloging the Phylogenetic Diversity of Human Bladder Bacteria.</title>
        <authorList>
            <person name="Du J."/>
        </authorList>
    </citation>
    <scope>NUCLEOTIDE SEQUENCE [LARGE SCALE GENOMIC DNA]</scope>
    <source>
        <strain evidence="8 9">UMB0725</strain>
    </source>
</reference>
<feature type="domain" description="Gram-positive cocci surface proteins LPxTG" evidence="7">
    <location>
        <begin position="4033"/>
        <end position="4070"/>
    </location>
</feature>
<dbReference type="EMBL" id="JASOPW010000009">
    <property type="protein sequence ID" value="MDK7299330.1"/>
    <property type="molecule type" value="Genomic_DNA"/>
</dbReference>